<evidence type="ECO:0000313" key="1">
    <source>
        <dbReference type="EMBL" id="AYD85449.1"/>
    </source>
</evidence>
<dbReference type="RefSeq" id="YP_009812986.1">
    <property type="nucleotide sequence ID" value="NC_048073.1"/>
</dbReference>
<name>A0A386KKI4_9CAUD</name>
<reference evidence="1 2" key="1">
    <citation type="submission" date="2018-08" db="EMBL/GenBank/DDBJ databases">
        <title>Characterization and Complete Genome Sequence Analysis of a Lytic Bacteriophage FEC19 infecting Escherichia coli O157:H7.</title>
        <authorList>
            <person name="Fan C."/>
            <person name="Zhao C."/>
            <person name="Tie D."/>
            <person name="Sun Y."/>
        </authorList>
    </citation>
    <scope>NUCLEOTIDE SEQUENCE [LARGE SCALE GENOMIC DNA]</scope>
</reference>
<keyword evidence="2" id="KW-1185">Reference proteome</keyword>
<accession>A0A386KKI4</accession>
<dbReference type="GeneID" id="55004061"/>
<proteinExistence type="predicted"/>
<sequence>MRKKTLKAGDRIRWMSGQNMRAGTILELDQYLTDSRGRNHYRVRIDTVKEDDKSLVGEVVIVTPRQIKAACEA</sequence>
<dbReference type="KEGG" id="vg:55004061"/>
<dbReference type="Proteomes" id="UP000268320">
    <property type="component" value="Genome"/>
</dbReference>
<evidence type="ECO:0000313" key="2">
    <source>
        <dbReference type="Proteomes" id="UP000268320"/>
    </source>
</evidence>
<protein>
    <submittedName>
        <fullName evidence="1">Uncharacterized protein</fullName>
    </submittedName>
</protein>
<organism evidence="1 2">
    <name type="scientific">Escherichia phage FEC19</name>
    <dbReference type="NCBI Taxonomy" id="2315486"/>
    <lineage>
        <taxon>Viruses</taxon>
        <taxon>Duplodnaviria</taxon>
        <taxon>Heunggongvirae</taxon>
        <taxon>Uroviricota</taxon>
        <taxon>Caudoviricetes</taxon>
        <taxon>Lindbergviridae</taxon>
        <taxon>Wifcevirus</taxon>
        <taxon>Wifcevirus FEC19</taxon>
    </lineage>
</organism>
<dbReference type="EMBL" id="MH816966">
    <property type="protein sequence ID" value="AYD85449.1"/>
    <property type="molecule type" value="Genomic_DNA"/>
</dbReference>